<dbReference type="KEGG" id="mmar:MODMU_2450"/>
<keyword evidence="7" id="KW-1185">Reference proteome</keyword>
<dbReference type="Proteomes" id="UP000006461">
    <property type="component" value="Chromosome"/>
</dbReference>
<dbReference type="PRINTS" id="PR00778">
    <property type="entry name" value="HTHARSR"/>
</dbReference>
<dbReference type="InterPro" id="IPR011991">
    <property type="entry name" value="ArsR-like_HTH"/>
</dbReference>
<dbReference type="InterPro" id="IPR001845">
    <property type="entry name" value="HTH_ArsR_DNA-bd_dom"/>
</dbReference>
<keyword evidence="3" id="KW-0804">Transcription</keyword>
<dbReference type="PROSITE" id="PS50987">
    <property type="entry name" value="HTH_ARSR_2"/>
    <property type="match status" value="1"/>
</dbReference>
<name>I4EWW6_MODI5</name>
<dbReference type="PANTHER" id="PTHR43132:SF2">
    <property type="entry name" value="ARSENICAL RESISTANCE OPERON REPRESSOR ARSR-RELATED"/>
    <property type="match status" value="1"/>
</dbReference>
<dbReference type="PANTHER" id="PTHR43132">
    <property type="entry name" value="ARSENICAL RESISTANCE OPERON REPRESSOR ARSR-RELATED"/>
    <property type="match status" value="1"/>
</dbReference>
<evidence type="ECO:0000259" key="5">
    <source>
        <dbReference type="PROSITE" id="PS50987"/>
    </source>
</evidence>
<feature type="domain" description="HTH arsR-type" evidence="5">
    <location>
        <begin position="15"/>
        <end position="110"/>
    </location>
</feature>
<dbReference type="InterPro" id="IPR036390">
    <property type="entry name" value="WH_DNA-bd_sf"/>
</dbReference>
<protein>
    <submittedName>
        <fullName evidence="6">Transcriptional regulator, ArsR family</fullName>
    </submittedName>
</protein>
<evidence type="ECO:0000313" key="6">
    <source>
        <dbReference type="EMBL" id="CCH87879.1"/>
    </source>
</evidence>
<keyword evidence="2" id="KW-0238">DNA-binding</keyword>
<proteinExistence type="predicted"/>
<feature type="region of interest" description="Disordered" evidence="4">
    <location>
        <begin position="111"/>
        <end position="134"/>
    </location>
</feature>
<reference evidence="6 7" key="1">
    <citation type="journal article" date="2012" name="J. Bacteriol.">
        <title>Genome Sequence of Radiation-Resistant Modestobacter marinus Strain BC501, a Representative Actinobacterium That Thrives on Calcareous Stone Surfaces.</title>
        <authorList>
            <person name="Normand P."/>
            <person name="Gury J."/>
            <person name="Pujic P."/>
            <person name="Chouaia B."/>
            <person name="Crotti E."/>
            <person name="Brusetti L."/>
            <person name="Daffonchio D."/>
            <person name="Vacherie B."/>
            <person name="Barbe V."/>
            <person name="Medigue C."/>
            <person name="Calteau A."/>
            <person name="Ghodhbane-Gtari F."/>
            <person name="Essoussi I."/>
            <person name="Nouioui I."/>
            <person name="Abbassi-Ghozzi I."/>
            <person name="Gtari M."/>
        </authorList>
    </citation>
    <scope>NUCLEOTIDE SEQUENCE [LARGE SCALE GENOMIC DNA]</scope>
    <source>
        <strain evidence="7">BC 501</strain>
    </source>
</reference>
<dbReference type="SUPFAM" id="SSF46785">
    <property type="entry name" value="Winged helix' DNA-binding domain"/>
    <property type="match status" value="1"/>
</dbReference>
<dbReference type="InterPro" id="IPR036388">
    <property type="entry name" value="WH-like_DNA-bd_sf"/>
</dbReference>
<keyword evidence="1" id="KW-0805">Transcription regulation</keyword>
<evidence type="ECO:0000256" key="2">
    <source>
        <dbReference type="ARBA" id="ARBA00023125"/>
    </source>
</evidence>
<dbReference type="NCBIfam" id="NF033788">
    <property type="entry name" value="HTH_metalloreg"/>
    <property type="match status" value="1"/>
</dbReference>
<dbReference type="GO" id="GO:0003700">
    <property type="term" value="F:DNA-binding transcription factor activity"/>
    <property type="evidence" value="ECO:0007669"/>
    <property type="project" value="InterPro"/>
</dbReference>
<dbReference type="CDD" id="cd00090">
    <property type="entry name" value="HTH_ARSR"/>
    <property type="match status" value="1"/>
</dbReference>
<dbReference type="AlphaFoldDB" id="I4EWW6"/>
<accession>I4EWW6</accession>
<dbReference type="InterPro" id="IPR051011">
    <property type="entry name" value="Metal_resp_trans_reg"/>
</dbReference>
<dbReference type="HOGENOM" id="CLU_097806_7_4_11"/>
<evidence type="ECO:0000313" key="7">
    <source>
        <dbReference type="Proteomes" id="UP000006461"/>
    </source>
</evidence>
<dbReference type="STRING" id="477641.MODMU_2450"/>
<dbReference type="OMA" id="CVMELAD"/>
<evidence type="ECO:0000256" key="1">
    <source>
        <dbReference type="ARBA" id="ARBA00023015"/>
    </source>
</evidence>
<evidence type="ECO:0000256" key="3">
    <source>
        <dbReference type="ARBA" id="ARBA00023163"/>
    </source>
</evidence>
<dbReference type="Pfam" id="PF01022">
    <property type="entry name" value="HTH_5"/>
    <property type="match status" value="1"/>
</dbReference>
<gene>
    <name evidence="6" type="ordered locus">MODMU_2450</name>
</gene>
<dbReference type="Gene3D" id="1.10.10.10">
    <property type="entry name" value="Winged helix-like DNA-binding domain superfamily/Winged helix DNA-binding domain"/>
    <property type="match status" value="1"/>
</dbReference>
<evidence type="ECO:0000256" key="4">
    <source>
        <dbReference type="SAM" id="MobiDB-lite"/>
    </source>
</evidence>
<organism evidence="6 7">
    <name type="scientific">Modestobacter italicus (strain DSM 44449 / CECT 9708 / BC 501)</name>
    <dbReference type="NCBI Taxonomy" id="2732864"/>
    <lineage>
        <taxon>Bacteria</taxon>
        <taxon>Bacillati</taxon>
        <taxon>Actinomycetota</taxon>
        <taxon>Actinomycetes</taxon>
        <taxon>Geodermatophilales</taxon>
        <taxon>Geodermatophilaceae</taxon>
        <taxon>Modestobacter</taxon>
    </lineage>
</organism>
<dbReference type="GO" id="GO:0003677">
    <property type="term" value="F:DNA binding"/>
    <property type="evidence" value="ECO:0007669"/>
    <property type="project" value="UniProtKB-KW"/>
</dbReference>
<dbReference type="SMART" id="SM00418">
    <property type="entry name" value="HTH_ARSR"/>
    <property type="match status" value="1"/>
</dbReference>
<dbReference type="EMBL" id="FO203431">
    <property type="protein sequence ID" value="CCH87879.1"/>
    <property type="molecule type" value="Genomic_DNA"/>
</dbReference>
<dbReference type="eggNOG" id="COG0640">
    <property type="taxonomic scope" value="Bacteria"/>
</dbReference>
<sequence>MTAAATPEQRPSARVAPGTVQAASSLLAALAAPMRLSIVALLVEHGSRCVHQLVDALEAPQPLVSQHLRVLRGAGLVVGERRHREVHYALVDPHVGHIVRDALDHAAHSVQGAGPVSVDQDDAGCPVDEGTTTR</sequence>